<reference evidence="1 2" key="1">
    <citation type="submission" date="2014-05" db="EMBL/GenBank/DDBJ databases">
        <title>Whole genome shotgun sequence of Rhizobium rhizogenes NBRC 13257.</title>
        <authorList>
            <person name="Katano-Makiyama Y."/>
            <person name="Hosoyama A."/>
            <person name="Hashimoto M."/>
            <person name="Hosoyama Y."/>
            <person name="Noguchi M."/>
            <person name="Tsuchikane K."/>
            <person name="Kimura A."/>
            <person name="Ohji S."/>
            <person name="Ichikawa N."/>
            <person name="Yamazoe A."/>
            <person name="Fujita N."/>
        </authorList>
    </citation>
    <scope>NUCLEOTIDE SEQUENCE [LARGE SCALE GENOMIC DNA]</scope>
    <source>
        <strain evidence="1 2">NBRC 13257</strain>
    </source>
</reference>
<evidence type="ECO:0000313" key="1">
    <source>
        <dbReference type="EMBL" id="GAJ95859.1"/>
    </source>
</evidence>
<accession>A0AA87U722</accession>
<dbReference type="EMBL" id="BAYX01000014">
    <property type="protein sequence ID" value="GAJ95859.1"/>
    <property type="molecule type" value="Genomic_DNA"/>
</dbReference>
<proteinExistence type="predicted"/>
<dbReference type="RefSeq" id="WP_374188770.1">
    <property type="nucleotide sequence ID" value="NZ_BAYX01000014.1"/>
</dbReference>
<dbReference type="AlphaFoldDB" id="A0AA87U722"/>
<evidence type="ECO:0000313" key="2">
    <source>
        <dbReference type="Proteomes" id="UP000026941"/>
    </source>
</evidence>
<dbReference type="Pfam" id="PF13455">
    <property type="entry name" value="MUG113"/>
    <property type="match status" value="1"/>
</dbReference>
<organism evidence="1 2">
    <name type="scientific">Rhizobium rhizogenes NBRC 13257</name>
    <dbReference type="NCBI Taxonomy" id="1220581"/>
    <lineage>
        <taxon>Bacteria</taxon>
        <taxon>Pseudomonadati</taxon>
        <taxon>Pseudomonadota</taxon>
        <taxon>Alphaproteobacteria</taxon>
        <taxon>Hyphomicrobiales</taxon>
        <taxon>Rhizobiaceae</taxon>
        <taxon>Rhizobium/Agrobacterium group</taxon>
        <taxon>Rhizobium</taxon>
    </lineage>
</organism>
<comment type="caution">
    <text evidence="1">The sequence shown here is derived from an EMBL/GenBank/DDBJ whole genome shotgun (WGS) entry which is preliminary data.</text>
</comment>
<dbReference type="Proteomes" id="UP000026941">
    <property type="component" value="Unassembled WGS sequence"/>
</dbReference>
<name>A0AA87U722_RHIRH</name>
<sequence>MREHIISEIRRLAAQSKGQPPGSKAYWQRRFADRRANGEWFKLTPEDVKAFMRRKFQ</sequence>
<gene>
    <name evidence="1" type="ORF">RRH01S_14_00090</name>
</gene>
<protein>
    <submittedName>
        <fullName evidence="1">Uncharacterized protein</fullName>
    </submittedName>
</protein>